<proteinExistence type="predicted"/>
<organism evidence="1 2">
    <name type="scientific">Eumeta variegata</name>
    <name type="common">Bagworm moth</name>
    <name type="synonym">Eumeta japonica</name>
    <dbReference type="NCBI Taxonomy" id="151549"/>
    <lineage>
        <taxon>Eukaryota</taxon>
        <taxon>Metazoa</taxon>
        <taxon>Ecdysozoa</taxon>
        <taxon>Arthropoda</taxon>
        <taxon>Hexapoda</taxon>
        <taxon>Insecta</taxon>
        <taxon>Pterygota</taxon>
        <taxon>Neoptera</taxon>
        <taxon>Endopterygota</taxon>
        <taxon>Lepidoptera</taxon>
        <taxon>Glossata</taxon>
        <taxon>Ditrysia</taxon>
        <taxon>Tineoidea</taxon>
        <taxon>Psychidae</taxon>
        <taxon>Oiketicinae</taxon>
        <taxon>Eumeta</taxon>
    </lineage>
</organism>
<sequence length="177" mass="19761">MPPARLRLLLNLMAKVFITPYRRHLFGRAVDSGAGDSVTQLAMAMFIATASIITKIRIYMIGGGSVFKSVTFEPQGSEFDLDPRKIDGMSLVTRGSEYLNNGRRGYNYAVPCIFIKRNAGRHAAPARAPGLMMEPESKHRNSIMNQRILAVFGLVENVCTLTMNDFHGLMMQPEDRH</sequence>
<comment type="caution">
    <text evidence="1">The sequence shown here is derived from an EMBL/GenBank/DDBJ whole genome shotgun (WGS) entry which is preliminary data.</text>
</comment>
<protein>
    <submittedName>
        <fullName evidence="1">Uncharacterized protein</fullName>
    </submittedName>
</protein>
<dbReference type="EMBL" id="BGZK01001266">
    <property type="protein sequence ID" value="GBP75887.1"/>
    <property type="molecule type" value="Genomic_DNA"/>
</dbReference>
<gene>
    <name evidence="1" type="ORF">EVAR_10999_1</name>
</gene>
<keyword evidence="2" id="KW-1185">Reference proteome</keyword>
<evidence type="ECO:0000313" key="1">
    <source>
        <dbReference type="EMBL" id="GBP75887.1"/>
    </source>
</evidence>
<accession>A0A4C1YNB9</accession>
<dbReference type="OrthoDB" id="7339153at2759"/>
<dbReference type="Proteomes" id="UP000299102">
    <property type="component" value="Unassembled WGS sequence"/>
</dbReference>
<dbReference type="AlphaFoldDB" id="A0A4C1YNB9"/>
<reference evidence="1 2" key="1">
    <citation type="journal article" date="2019" name="Commun. Biol.">
        <title>The bagworm genome reveals a unique fibroin gene that provides high tensile strength.</title>
        <authorList>
            <person name="Kono N."/>
            <person name="Nakamura H."/>
            <person name="Ohtoshi R."/>
            <person name="Tomita M."/>
            <person name="Numata K."/>
            <person name="Arakawa K."/>
        </authorList>
    </citation>
    <scope>NUCLEOTIDE SEQUENCE [LARGE SCALE GENOMIC DNA]</scope>
</reference>
<name>A0A4C1YNB9_EUMVA</name>
<evidence type="ECO:0000313" key="2">
    <source>
        <dbReference type="Proteomes" id="UP000299102"/>
    </source>
</evidence>